<dbReference type="PROSITE" id="PS51314">
    <property type="entry name" value="VPS37_C"/>
    <property type="match status" value="1"/>
</dbReference>
<dbReference type="InterPro" id="IPR009851">
    <property type="entry name" value="Mod_r"/>
</dbReference>
<protein>
    <submittedName>
        <fullName evidence="10">Vacuolar protein sorting-associated protein 37B-like protein</fullName>
    </submittedName>
</protein>
<dbReference type="InterPro" id="IPR037202">
    <property type="entry name" value="ESCRT_assembly_dom"/>
</dbReference>
<dbReference type="AlphaFoldDB" id="A0A443SLE3"/>
<feature type="coiled-coil region" evidence="8">
    <location>
        <begin position="85"/>
        <end position="135"/>
    </location>
</feature>
<dbReference type="PANTHER" id="PTHR13678">
    <property type="entry name" value="VACUOLAR PROTEIN SORTING-ASSOCIATED PROTEIN 37"/>
    <property type="match status" value="1"/>
</dbReference>
<dbReference type="STRING" id="299467.A0A443SLE3"/>
<dbReference type="GO" id="GO:0000813">
    <property type="term" value="C:ESCRT I complex"/>
    <property type="evidence" value="ECO:0007669"/>
    <property type="project" value="UniProtKB-ARBA"/>
</dbReference>
<dbReference type="GO" id="GO:0006623">
    <property type="term" value="P:protein targeting to vacuole"/>
    <property type="evidence" value="ECO:0007669"/>
    <property type="project" value="TreeGrafter"/>
</dbReference>
<dbReference type="Proteomes" id="UP000288716">
    <property type="component" value="Unassembled WGS sequence"/>
</dbReference>
<evidence type="ECO:0000256" key="4">
    <source>
        <dbReference type="ARBA" id="ARBA00022753"/>
    </source>
</evidence>
<comment type="subcellular location">
    <subcellularLocation>
        <location evidence="1">Late endosome membrane</location>
        <topology evidence="1">Peripheral membrane protein</topology>
    </subcellularLocation>
</comment>
<gene>
    <name evidence="10" type="ORF">B4U80_06878</name>
</gene>
<keyword evidence="4" id="KW-0967">Endosome</keyword>
<comment type="caution">
    <text evidence="10">The sequence shown here is derived from an EMBL/GenBank/DDBJ whole genome shotgun (WGS) entry which is preliminary data.</text>
</comment>
<dbReference type="VEuPathDB" id="VectorBase:LDEU003696"/>
<name>A0A443SLE3_9ACAR</name>
<comment type="function">
    <text evidence="6">Component of the ESCRT-I complex, a regulator of vesicular trafficking process. Required for the sorting of endocytic ubiquitinated cargos into multivesicular bodies. May be involved in cell growth and differentiation.</text>
</comment>
<evidence type="ECO:0000313" key="11">
    <source>
        <dbReference type="Proteomes" id="UP000288716"/>
    </source>
</evidence>
<keyword evidence="3 7" id="KW-0813">Transport</keyword>
<dbReference type="GO" id="GO:0006612">
    <property type="term" value="P:protein targeting to membrane"/>
    <property type="evidence" value="ECO:0007669"/>
    <property type="project" value="TreeGrafter"/>
</dbReference>
<dbReference type="GO" id="GO:0031902">
    <property type="term" value="C:late endosome membrane"/>
    <property type="evidence" value="ECO:0007669"/>
    <property type="project" value="UniProtKB-SubCell"/>
</dbReference>
<evidence type="ECO:0000313" key="10">
    <source>
        <dbReference type="EMBL" id="RWS28344.1"/>
    </source>
</evidence>
<keyword evidence="11" id="KW-1185">Reference proteome</keyword>
<reference evidence="10 11" key="1">
    <citation type="journal article" date="2018" name="Gigascience">
        <title>Genomes of trombidid mites reveal novel predicted allergens and laterally-transferred genes associated with secondary metabolism.</title>
        <authorList>
            <person name="Dong X."/>
            <person name="Chaisiri K."/>
            <person name="Xia D."/>
            <person name="Armstrong S.D."/>
            <person name="Fang Y."/>
            <person name="Donnelly M.J."/>
            <person name="Kadowaki T."/>
            <person name="McGarry J.W."/>
            <person name="Darby A.C."/>
            <person name="Makepeace B.L."/>
        </authorList>
    </citation>
    <scope>NUCLEOTIDE SEQUENCE [LARGE SCALE GENOMIC DNA]</scope>
    <source>
        <strain evidence="10">UoL-UT</strain>
    </source>
</reference>
<evidence type="ECO:0000256" key="8">
    <source>
        <dbReference type="SAM" id="Coils"/>
    </source>
</evidence>
<evidence type="ECO:0000256" key="2">
    <source>
        <dbReference type="ARBA" id="ARBA00007617"/>
    </source>
</evidence>
<evidence type="ECO:0000256" key="6">
    <source>
        <dbReference type="ARBA" id="ARBA00025010"/>
    </source>
</evidence>
<dbReference type="SUPFAM" id="SSF140111">
    <property type="entry name" value="Endosomal sorting complex assembly domain"/>
    <property type="match status" value="1"/>
</dbReference>
<evidence type="ECO:0000256" key="3">
    <source>
        <dbReference type="ARBA" id="ARBA00022448"/>
    </source>
</evidence>
<dbReference type="PANTHER" id="PTHR13678:SF27">
    <property type="entry name" value="LD45836P"/>
    <property type="match status" value="1"/>
</dbReference>
<keyword evidence="5 7" id="KW-0653">Protein transport</keyword>
<proteinExistence type="inferred from homology"/>
<organism evidence="10 11">
    <name type="scientific">Leptotrombidium deliense</name>
    <dbReference type="NCBI Taxonomy" id="299467"/>
    <lineage>
        <taxon>Eukaryota</taxon>
        <taxon>Metazoa</taxon>
        <taxon>Ecdysozoa</taxon>
        <taxon>Arthropoda</taxon>
        <taxon>Chelicerata</taxon>
        <taxon>Arachnida</taxon>
        <taxon>Acari</taxon>
        <taxon>Acariformes</taxon>
        <taxon>Trombidiformes</taxon>
        <taxon>Prostigmata</taxon>
        <taxon>Anystina</taxon>
        <taxon>Parasitengona</taxon>
        <taxon>Trombiculoidea</taxon>
        <taxon>Trombiculidae</taxon>
        <taxon>Leptotrombidium</taxon>
    </lineage>
</organism>
<dbReference type="EMBL" id="NCKV01001439">
    <property type="protein sequence ID" value="RWS28344.1"/>
    <property type="molecule type" value="Genomic_DNA"/>
</dbReference>
<dbReference type="Pfam" id="PF07200">
    <property type="entry name" value="Mod_r"/>
    <property type="match status" value="1"/>
</dbReference>
<evidence type="ECO:0000256" key="5">
    <source>
        <dbReference type="ARBA" id="ARBA00022927"/>
    </source>
</evidence>
<evidence type="ECO:0000259" key="9">
    <source>
        <dbReference type="PROSITE" id="PS51314"/>
    </source>
</evidence>
<dbReference type="OrthoDB" id="10004364at2759"/>
<dbReference type="Gene3D" id="1.10.287.660">
    <property type="entry name" value="Helix hairpin bin"/>
    <property type="match status" value="1"/>
</dbReference>
<keyword evidence="8" id="KW-0175">Coiled coil</keyword>
<evidence type="ECO:0000256" key="7">
    <source>
        <dbReference type="PROSITE-ProRule" id="PRU00646"/>
    </source>
</evidence>
<evidence type="ECO:0000256" key="1">
    <source>
        <dbReference type="ARBA" id="ARBA00004633"/>
    </source>
</evidence>
<dbReference type="GO" id="GO:0043162">
    <property type="term" value="P:ubiquitin-dependent protein catabolic process via the multivesicular body sorting pathway"/>
    <property type="evidence" value="ECO:0007669"/>
    <property type="project" value="TreeGrafter"/>
</dbReference>
<accession>A0A443SLE3</accession>
<sequence length="233" mass="26710">MSYFCAEDSSVSQCLQHFSNDELKNILNDEHSGTKLDELVANLSQVKKLESEREMLIASNKSLAEYNISREPSYRQLRQSLVSSHKEATDLKKEVEAKKEKLEEINRQTSLDTTLALLQTASAEAEEESETISNKFLSSDLTLDAFLTNFLDKRKLSHLRRIKTEKLMEYVRKNCVSSQVYPMRPAPPPPSSYSMNRNAMPPYPVLTNQVPLGYPSNTDLQQNHFPFSRPNYR</sequence>
<comment type="similarity">
    <text evidence="2">Belongs to the VPS37 family.</text>
</comment>
<feature type="domain" description="VPS37 C-terminal" evidence="9">
    <location>
        <begin position="92"/>
        <end position="181"/>
    </location>
</feature>
<dbReference type="InterPro" id="IPR029012">
    <property type="entry name" value="Helix_hairpin_bin_sf"/>
</dbReference>